<dbReference type="InterPro" id="IPR050643">
    <property type="entry name" value="Periplasmic_pilus_chap"/>
</dbReference>
<evidence type="ECO:0000256" key="1">
    <source>
        <dbReference type="SAM" id="SignalP"/>
    </source>
</evidence>
<dbReference type="SUPFAM" id="SSF49354">
    <property type="entry name" value="PapD-like"/>
    <property type="match status" value="1"/>
</dbReference>
<reference evidence="3 4" key="1">
    <citation type="submission" date="2022-11" db="EMBL/GenBank/DDBJ databases">
        <title>Biodiversity and phylogenetic relationships of bacteria.</title>
        <authorList>
            <person name="Machado R.A.R."/>
            <person name="Bhat A."/>
            <person name="Loulou A."/>
            <person name="Kallel S."/>
        </authorList>
    </citation>
    <scope>NUCLEOTIDE SEQUENCE [LARGE SCALE GENOMIC DNA]</scope>
    <source>
        <strain evidence="3 4">DSM 13975</strain>
    </source>
</reference>
<dbReference type="PANTHER" id="PTHR30251:SF4">
    <property type="entry name" value="SLR1668 PROTEIN"/>
    <property type="match status" value="1"/>
</dbReference>
<proteinExistence type="predicted"/>
<gene>
    <name evidence="3" type="ORF">OSH09_14190</name>
</gene>
<protein>
    <submittedName>
        <fullName evidence="3">Molecular chaperone</fullName>
    </submittedName>
</protein>
<dbReference type="Gene3D" id="2.60.40.10">
    <property type="entry name" value="Immunoglobulins"/>
    <property type="match status" value="1"/>
</dbReference>
<evidence type="ECO:0000313" key="3">
    <source>
        <dbReference type="EMBL" id="MCX5465333.1"/>
    </source>
</evidence>
<feature type="chain" id="PRO_5046429234" evidence="1">
    <location>
        <begin position="23"/>
        <end position="262"/>
    </location>
</feature>
<keyword evidence="1" id="KW-0732">Signal</keyword>
<dbReference type="PANTHER" id="PTHR30251">
    <property type="entry name" value="PILUS ASSEMBLY CHAPERONE"/>
    <property type="match status" value="1"/>
</dbReference>
<dbReference type="EMBL" id="JAPKNA010000004">
    <property type="protein sequence ID" value="MCX5465333.1"/>
    <property type="molecule type" value="Genomic_DNA"/>
</dbReference>
<feature type="signal peptide" evidence="1">
    <location>
        <begin position="1"/>
        <end position="22"/>
    </location>
</feature>
<organism evidence="3 4">
    <name type="scientific">Alcaligenes parafaecalis</name>
    <dbReference type="NCBI Taxonomy" id="171260"/>
    <lineage>
        <taxon>Bacteria</taxon>
        <taxon>Pseudomonadati</taxon>
        <taxon>Pseudomonadota</taxon>
        <taxon>Betaproteobacteria</taxon>
        <taxon>Burkholderiales</taxon>
        <taxon>Alcaligenaceae</taxon>
        <taxon>Alcaligenes</taxon>
    </lineage>
</organism>
<feature type="domain" description="Pili assembly chaperone N-terminal" evidence="2">
    <location>
        <begin position="39"/>
        <end position="156"/>
    </location>
</feature>
<dbReference type="RefSeq" id="WP_266121334.1">
    <property type="nucleotide sequence ID" value="NZ_JAPKNA010000004.1"/>
</dbReference>
<dbReference type="InterPro" id="IPR013783">
    <property type="entry name" value="Ig-like_fold"/>
</dbReference>
<dbReference type="InterPro" id="IPR016147">
    <property type="entry name" value="Pili_assmbl_chaperone_N"/>
</dbReference>
<dbReference type="Proteomes" id="UP001209916">
    <property type="component" value="Unassembled WGS sequence"/>
</dbReference>
<comment type="caution">
    <text evidence="3">The sequence shown here is derived from an EMBL/GenBank/DDBJ whole genome shotgun (WGS) entry which is preliminary data.</text>
</comment>
<evidence type="ECO:0000259" key="2">
    <source>
        <dbReference type="Pfam" id="PF00345"/>
    </source>
</evidence>
<dbReference type="InterPro" id="IPR008962">
    <property type="entry name" value="PapD-like_sf"/>
</dbReference>
<sequence length="262" mass="29081">MMRVVARVLCVFLSSLFGSAVAFGQSSLLIWPIDPTIEYDQKGTALWLENNGSAPIRVQARVLAWHQEAGEEVYAEQESVIVSPPAAEIQVGQRQLLRLVRIQAVAANTEHAYRVLIDEIPRPEFEAASGPPGIISPGSRIGLALQMRYSVPLFVSGEGVWTRQDYQKPRDMSKATQPQLTFRLESHQGDQWLVLVNDGPVHARLSSVFYRQGTRAVWEVPGLLGYVLARSEARFRLPQRVSGGVLSAKMNASVDERVIPPR</sequence>
<evidence type="ECO:0000313" key="4">
    <source>
        <dbReference type="Proteomes" id="UP001209916"/>
    </source>
</evidence>
<name>A0ABT3VP75_9BURK</name>
<keyword evidence="4" id="KW-1185">Reference proteome</keyword>
<accession>A0ABT3VP75</accession>
<dbReference type="Pfam" id="PF00345">
    <property type="entry name" value="PapD_N"/>
    <property type="match status" value="1"/>
</dbReference>